<evidence type="ECO:0000256" key="9">
    <source>
        <dbReference type="PROSITE-ProRule" id="PRU00175"/>
    </source>
</evidence>
<dbReference type="InterPro" id="IPR000330">
    <property type="entry name" value="SNF2_N"/>
</dbReference>
<dbReference type="InterPro" id="IPR050628">
    <property type="entry name" value="SNF2_RAD54_helicase_TF"/>
</dbReference>
<dbReference type="SMART" id="SM00487">
    <property type="entry name" value="DEXDc"/>
    <property type="match status" value="1"/>
</dbReference>
<name>A0A1L0CJG4_9ASCO</name>
<dbReference type="Pfam" id="PF00176">
    <property type="entry name" value="SNF2-rel_dom"/>
    <property type="match status" value="1"/>
</dbReference>
<dbReference type="InterPro" id="IPR001841">
    <property type="entry name" value="Znf_RING"/>
</dbReference>
<dbReference type="SMART" id="SM00490">
    <property type="entry name" value="HELICc"/>
    <property type="match status" value="1"/>
</dbReference>
<dbReference type="VEuPathDB" id="FungiDB:HGUI_00689"/>
<dbReference type="Gene3D" id="3.40.50.10810">
    <property type="entry name" value="Tandem AAA-ATPase domain"/>
    <property type="match status" value="2"/>
</dbReference>
<dbReference type="OrthoDB" id="423559at2759"/>
<evidence type="ECO:0000256" key="7">
    <source>
        <dbReference type="ARBA" id="ARBA00022833"/>
    </source>
</evidence>
<dbReference type="GO" id="GO:0005524">
    <property type="term" value="F:ATP binding"/>
    <property type="evidence" value="ECO:0007669"/>
    <property type="project" value="UniProtKB-KW"/>
</dbReference>
<feature type="compositionally biased region" description="Polar residues" evidence="10">
    <location>
        <begin position="39"/>
        <end position="49"/>
    </location>
</feature>
<dbReference type="SUPFAM" id="SSF52540">
    <property type="entry name" value="P-loop containing nucleoside triphosphate hydrolases"/>
    <property type="match status" value="2"/>
</dbReference>
<dbReference type="Gene3D" id="3.30.40.10">
    <property type="entry name" value="Zinc/RING finger domain, C3HC4 (zinc finger)"/>
    <property type="match status" value="1"/>
</dbReference>
<evidence type="ECO:0000259" key="13">
    <source>
        <dbReference type="PROSITE" id="PS51194"/>
    </source>
</evidence>
<dbReference type="PROSITE" id="PS50089">
    <property type="entry name" value="ZF_RING_2"/>
    <property type="match status" value="1"/>
</dbReference>
<evidence type="ECO:0000313" key="15">
    <source>
        <dbReference type="Proteomes" id="UP000183365"/>
    </source>
</evidence>
<protein>
    <recommendedName>
        <fullName evidence="16">ATP-dependent helicase ULS1</fullName>
    </recommendedName>
</protein>
<dbReference type="GO" id="GO:0005634">
    <property type="term" value="C:nucleus"/>
    <property type="evidence" value="ECO:0007669"/>
    <property type="project" value="TreeGrafter"/>
</dbReference>
<gene>
    <name evidence="14" type="ORF">HGUI_00689</name>
</gene>
<dbReference type="Pfam" id="PF00271">
    <property type="entry name" value="Helicase_C"/>
    <property type="match status" value="1"/>
</dbReference>
<evidence type="ECO:0000256" key="1">
    <source>
        <dbReference type="ARBA" id="ARBA00007025"/>
    </source>
</evidence>
<feature type="domain" description="RING-type" evidence="11">
    <location>
        <begin position="1083"/>
        <end position="1140"/>
    </location>
</feature>
<dbReference type="PROSITE" id="PS00518">
    <property type="entry name" value="ZF_RING_1"/>
    <property type="match status" value="1"/>
</dbReference>
<evidence type="ECO:0000259" key="11">
    <source>
        <dbReference type="PROSITE" id="PS50089"/>
    </source>
</evidence>
<dbReference type="PANTHER" id="PTHR45626:SF16">
    <property type="entry name" value="ATP-DEPENDENT HELICASE ULS1"/>
    <property type="match status" value="1"/>
</dbReference>
<keyword evidence="3" id="KW-0547">Nucleotide-binding</keyword>
<keyword evidence="8" id="KW-0067">ATP-binding</keyword>
<keyword evidence="15" id="KW-1185">Reference proteome</keyword>
<evidence type="ECO:0000256" key="3">
    <source>
        <dbReference type="ARBA" id="ARBA00022741"/>
    </source>
</evidence>
<feature type="region of interest" description="Disordered" evidence="10">
    <location>
        <begin position="36"/>
        <end position="61"/>
    </location>
</feature>
<dbReference type="InterPro" id="IPR014001">
    <property type="entry name" value="Helicase_ATP-bd"/>
</dbReference>
<dbReference type="GO" id="GO:0008270">
    <property type="term" value="F:zinc ion binding"/>
    <property type="evidence" value="ECO:0007669"/>
    <property type="project" value="UniProtKB-KW"/>
</dbReference>
<evidence type="ECO:0000256" key="6">
    <source>
        <dbReference type="ARBA" id="ARBA00022806"/>
    </source>
</evidence>
<evidence type="ECO:0000256" key="8">
    <source>
        <dbReference type="ARBA" id="ARBA00022840"/>
    </source>
</evidence>
<comment type="similarity">
    <text evidence="1">Belongs to the SNF2/RAD54 helicase family.</text>
</comment>
<dbReference type="InterPro" id="IPR017907">
    <property type="entry name" value="Znf_RING_CS"/>
</dbReference>
<reference evidence="15" key="1">
    <citation type="submission" date="2016-11" db="EMBL/GenBank/DDBJ databases">
        <authorList>
            <person name="Guldener U."/>
        </authorList>
    </citation>
    <scope>NUCLEOTIDE SEQUENCE [LARGE SCALE GENOMIC DNA]</scope>
</reference>
<dbReference type="GO" id="GO:0000724">
    <property type="term" value="P:double-strand break repair via homologous recombination"/>
    <property type="evidence" value="ECO:0007669"/>
    <property type="project" value="TreeGrafter"/>
</dbReference>
<dbReference type="GO" id="GO:0016787">
    <property type="term" value="F:hydrolase activity"/>
    <property type="evidence" value="ECO:0007669"/>
    <property type="project" value="UniProtKB-KW"/>
</dbReference>
<dbReference type="CDD" id="cd18793">
    <property type="entry name" value="SF2_C_SNF"/>
    <property type="match status" value="1"/>
</dbReference>
<evidence type="ECO:0000259" key="12">
    <source>
        <dbReference type="PROSITE" id="PS51192"/>
    </source>
</evidence>
<evidence type="ECO:0000256" key="4">
    <source>
        <dbReference type="ARBA" id="ARBA00022771"/>
    </source>
</evidence>
<feature type="domain" description="Helicase C-terminal" evidence="13">
    <location>
        <begin position="1199"/>
        <end position="1360"/>
    </location>
</feature>
<organism evidence="14 15">
    <name type="scientific">Hanseniaspora guilliermondii</name>
    <dbReference type="NCBI Taxonomy" id="56406"/>
    <lineage>
        <taxon>Eukaryota</taxon>
        <taxon>Fungi</taxon>
        <taxon>Dikarya</taxon>
        <taxon>Ascomycota</taxon>
        <taxon>Saccharomycotina</taxon>
        <taxon>Saccharomycetes</taxon>
        <taxon>Saccharomycodales</taxon>
        <taxon>Saccharomycodaceae</taxon>
        <taxon>Hanseniaspora</taxon>
    </lineage>
</organism>
<keyword evidence="7" id="KW-0862">Zinc</keyword>
<feature type="domain" description="Helicase ATP-binding" evidence="12">
    <location>
        <begin position="690"/>
        <end position="907"/>
    </location>
</feature>
<keyword evidence="4 9" id="KW-0863">Zinc-finger</keyword>
<dbReference type="InterPro" id="IPR001650">
    <property type="entry name" value="Helicase_C-like"/>
</dbReference>
<dbReference type="PROSITE" id="PS51192">
    <property type="entry name" value="HELICASE_ATP_BIND_1"/>
    <property type="match status" value="1"/>
</dbReference>
<keyword evidence="2" id="KW-0479">Metal-binding</keyword>
<accession>A0A1L0CJG4</accession>
<evidence type="ECO:0000256" key="2">
    <source>
        <dbReference type="ARBA" id="ARBA00022723"/>
    </source>
</evidence>
<proteinExistence type="inferred from homology"/>
<keyword evidence="5" id="KW-0378">Hydrolase</keyword>
<dbReference type="InterPro" id="IPR013083">
    <property type="entry name" value="Znf_RING/FYVE/PHD"/>
</dbReference>
<dbReference type="PANTHER" id="PTHR45626">
    <property type="entry name" value="TRANSCRIPTION TERMINATION FACTOR 2-RELATED"/>
    <property type="match status" value="1"/>
</dbReference>
<evidence type="ECO:0000313" key="14">
    <source>
        <dbReference type="EMBL" id="SGZ38489.1"/>
    </source>
</evidence>
<evidence type="ECO:0000256" key="10">
    <source>
        <dbReference type="SAM" id="MobiDB-lite"/>
    </source>
</evidence>
<evidence type="ECO:0008006" key="16">
    <source>
        <dbReference type="Google" id="ProtNLM"/>
    </source>
</evidence>
<dbReference type="EMBL" id="FQNF01000008">
    <property type="protein sequence ID" value="SGZ38489.1"/>
    <property type="molecule type" value="Genomic_DNA"/>
</dbReference>
<evidence type="ECO:0000256" key="5">
    <source>
        <dbReference type="ARBA" id="ARBA00022801"/>
    </source>
</evidence>
<dbReference type="GO" id="GO:0004386">
    <property type="term" value="F:helicase activity"/>
    <property type="evidence" value="ECO:0007669"/>
    <property type="project" value="UniProtKB-KW"/>
</dbReference>
<dbReference type="InterPro" id="IPR027417">
    <property type="entry name" value="P-loop_NTPase"/>
</dbReference>
<dbReference type="GO" id="GO:0008094">
    <property type="term" value="F:ATP-dependent activity, acting on DNA"/>
    <property type="evidence" value="ECO:0007669"/>
    <property type="project" value="TreeGrafter"/>
</dbReference>
<dbReference type="InterPro" id="IPR049730">
    <property type="entry name" value="SNF2/RAD54-like_C"/>
</dbReference>
<sequence length="1395" mass="159329">MSDSDSDFEIIAISNADGVIIDDKEALNAELQKVKAPETTPSISVSFPDTQPIPKSETVASPNDEHFMDVEEVDNPTKNVHHTIVLDSQDNDRESANAVATENNTGSLRDNLDDPKMDEIMNQLAIECENGMSNIALSQNIQDTRSNYEHALISIRKIMNSFRELQSKRNNLLIVLRNKLAKKQKANDTFAVSRLFDKQQHIVKLMETNQYKFKTKVDEVTRVFMSTHDQTVKKLGTFFNKEAEPSPPLKHKTTNQVANLSKIKINRMKKLVSKLYDGSEQVETDDNFFGTAETHAFKSVKELPRFTSATTPTQKQILDRFLSIKSCGYNVDIFLKKQEQWMKIQEKDKLLRLEKDVGNNANDIEKEYLLAIQEYESNDDTLGISRIQKRESPFLPDDVLKNIEQTSFNKLGMRYGIDDLKYRYSGWLDEKLDITIKINDVVNVPRCLVIDDEENYPIHLLDINYFVSDLMEKLNTMDTANIKTLYKGYKVIAALLMRCAYATHVLATNLKERKQYYINELQNLQKSSSFNSRSYTLPSPQLQGRFNKIETLISQFDAGDMETSKVLSKIHAVNSFLGSINLIRAPNFKQLSKTLHVQRVNMIKRTLLETGNKEFQEETAKRFNIKSIHDQAVSDGMSNGQIISATDIDDFNSLIKSMKRRNESSEVDTPSEMNCQLMKHQKIGLHRLLELERSNSKGGLLSDEMGLGKTIQMIALMVANRQRLTGDGDSYTQEKYPILIVAPVSLLHNWKFEIQSKIKADYQFTITTFHENNKPESFSELQNYDVVLTSYSTLGNEYKKHLPLNYDKDSNSFLDSTGKKRKFPSLPTINFIKSLKRPNEYESPFYQENSMFYRIILDESHEIKNLDTGKFKSCSLLRAKYRWCLSGTPIQNNVYDIFAVIKFLRIKPFMKDAIFKEKIGKHLDLKKNKKQSDSSSKREAERLLQGLISTISIRRTKDTMIDGQALLTLPELNDDKVISVMDEDERMIYDQLEANIAAEAQFLIRHSSTPEAKQRPIFTLLLRLRQACIHFILVKIGELKSEMRKLTDSNYSQSWKGFVVDVNNQSSSVTSEANKFVEMGGPCAMCNEVPEAGTTEYLQSKYVPTCGHCICGRCIETVDEEYRLVDPTVADFMFKCPKCTSQVLENDLIPTALFTAMKKQGLVNHRELAMAYDEFVKHIVKLKTQEANIDYATLPTTAKIKQTIDLIKEIKAGDPEAKILIFCSFTTFFSLLSVFINKELQMSYVNFDGTMNVHKKSEAIETFRNDPDCSLMLISLKAGNVGLTLTMANHVILVDPYWNPSVEDQAIGRAHRISQNKPVKVHRLLVENTVEDRILNIQQRKKELAGAIIDAQSLKEASALDSRELGYLFGLNALNDNSIENNRRHMATDDAEFYE</sequence>
<dbReference type="CDD" id="cd18008">
    <property type="entry name" value="DEXDc_SHPRH-like"/>
    <property type="match status" value="1"/>
</dbReference>
<dbReference type="InterPro" id="IPR038718">
    <property type="entry name" value="SNF2-like_sf"/>
</dbReference>
<dbReference type="Gene3D" id="3.40.50.300">
    <property type="entry name" value="P-loop containing nucleotide triphosphate hydrolases"/>
    <property type="match status" value="1"/>
</dbReference>
<keyword evidence="6" id="KW-0347">Helicase</keyword>
<dbReference type="Proteomes" id="UP000183365">
    <property type="component" value="Unassembled WGS sequence"/>
</dbReference>
<dbReference type="GO" id="GO:0005737">
    <property type="term" value="C:cytoplasm"/>
    <property type="evidence" value="ECO:0007669"/>
    <property type="project" value="TreeGrafter"/>
</dbReference>
<dbReference type="PROSITE" id="PS51194">
    <property type="entry name" value="HELICASE_CTER"/>
    <property type="match status" value="1"/>
</dbReference>